<name>A0A1A8WDE0_PLAOA</name>
<evidence type="ECO:0000313" key="3">
    <source>
        <dbReference type="Proteomes" id="UP000078560"/>
    </source>
</evidence>
<reference evidence="3" key="1">
    <citation type="submission" date="2016-05" db="EMBL/GenBank/DDBJ databases">
        <authorList>
            <person name="Naeem Raeece"/>
        </authorList>
    </citation>
    <scope>NUCLEOTIDE SEQUENCE [LARGE SCALE GENOMIC DNA]</scope>
</reference>
<dbReference type="AlphaFoldDB" id="A0A1A8WDE0"/>
<evidence type="ECO:0000313" key="2">
    <source>
        <dbReference type="EMBL" id="SBS90902.1"/>
    </source>
</evidence>
<evidence type="ECO:0000256" key="1">
    <source>
        <dbReference type="SAM" id="MobiDB-lite"/>
    </source>
</evidence>
<organism evidence="2 3">
    <name type="scientific">Plasmodium ovale curtisi</name>
    <dbReference type="NCBI Taxonomy" id="864141"/>
    <lineage>
        <taxon>Eukaryota</taxon>
        <taxon>Sar</taxon>
        <taxon>Alveolata</taxon>
        <taxon>Apicomplexa</taxon>
        <taxon>Aconoidasida</taxon>
        <taxon>Haemosporida</taxon>
        <taxon>Plasmodiidae</taxon>
        <taxon>Plasmodium</taxon>
        <taxon>Plasmodium (Plasmodium)</taxon>
    </lineage>
</organism>
<dbReference type="Proteomes" id="UP000078560">
    <property type="component" value="Unassembled WGS sequence"/>
</dbReference>
<dbReference type="EMBL" id="FLQU01001006">
    <property type="protein sequence ID" value="SBS90902.1"/>
    <property type="molecule type" value="Genomic_DNA"/>
</dbReference>
<dbReference type="Pfam" id="PF05795">
    <property type="entry name" value="Plasmodium_Vir"/>
    <property type="match status" value="1"/>
</dbReference>
<sequence length="342" mass="40502">MEEGNQEERYDSFDEYSNNYDIYREIQSRVGEDYNLFPEDIIEKDTKNRHSIIMDCLRLRKYLMKFNDKKYCEKKNCCAYLNYILNKSVKSYETPHKPIFEYYINYMNHDKNDNIKNLCVSKIKHMNEEEYKKIEKLYTAYDLYRLFISNAKRTPLCSSARLCTNVYNEIISEYPELSNTKFCKALNDFKIVFERNEDISTGKCNDNIPKELSYSYLCNQLLQKLEKGTSPIEQKNRQLGQVESKGPLDSQGDQMREIREDYTTSPSSLSTTLPISLFSSGMGGLLILLSFYKFTPLGQWLKLRTQRFGGIKKNFDEELYEMQQSTSEYDERNYVNIILQNI</sequence>
<protein>
    <submittedName>
        <fullName evidence="2">PIR Superfamily Protein</fullName>
    </submittedName>
</protein>
<gene>
    <name evidence="2" type="ORF">POVCU2_0064320</name>
</gene>
<dbReference type="InterPro" id="IPR008780">
    <property type="entry name" value="Plasmodium_Vir"/>
</dbReference>
<feature type="region of interest" description="Disordered" evidence="1">
    <location>
        <begin position="233"/>
        <end position="254"/>
    </location>
</feature>
<accession>A0A1A8WDE0</accession>
<proteinExistence type="predicted"/>